<dbReference type="AlphaFoldDB" id="A0A2T3G3Q6"/>
<evidence type="ECO:0000313" key="2">
    <source>
        <dbReference type="Proteomes" id="UP000241201"/>
    </source>
</evidence>
<keyword evidence="2" id="KW-1185">Reference proteome</keyword>
<dbReference type="RefSeq" id="WP_106986970.1">
    <property type="nucleotide sequence ID" value="NZ_PYLP01000001.1"/>
</dbReference>
<dbReference type="Proteomes" id="UP000241201">
    <property type="component" value="Unassembled WGS sequence"/>
</dbReference>
<evidence type="ECO:0000313" key="1">
    <source>
        <dbReference type="EMBL" id="PST42185.1"/>
    </source>
</evidence>
<dbReference type="EMBL" id="PYLP01000001">
    <property type="protein sequence ID" value="PST42185.1"/>
    <property type="molecule type" value="Genomic_DNA"/>
</dbReference>
<protein>
    <submittedName>
        <fullName evidence="1">Uncharacterized protein</fullName>
    </submittedName>
</protein>
<comment type="caution">
    <text evidence="1">The sequence shown here is derived from an EMBL/GenBank/DDBJ whole genome shotgun (WGS) entry which is preliminary data.</text>
</comment>
<dbReference type="GeneID" id="77469703"/>
<gene>
    <name evidence="1" type="ORF">C7U55_01105</name>
</gene>
<dbReference type="Pfam" id="PF18937">
    <property type="entry name" value="DUF5685"/>
    <property type="match status" value="1"/>
</dbReference>
<sequence length="277" mass="33485">MFGYVVINKPELKIKDFDKYQEYYCGLCQSLKQNHGRRGQLTLNYDLNFVGILLSSLYEPEEKQYWIRCPMHPFHKKSVRTNQYMDYVSDMNIILTYFKLEDDVLDENSLKSKSFKQLLKKDFQRVKEKYPKKVDTIKYHLDQIHVLEQKHCLDLDEVSGHFGHIMASICVYQDDIFKEDLYQMGFYLGKFIYLIDAFEDVEEDIKKQTYNPFKEKFKDEHFQEDCFHLLEMMISNSSFYFEKLPLIENVELLRNIIYSGIWTKFELIKKKRMEEKS</sequence>
<name>A0A2T3G3Q6_9FIRM</name>
<accession>A0A2T3G3Q6</accession>
<reference evidence="2" key="1">
    <citation type="submission" date="2018-03" db="EMBL/GenBank/DDBJ databases">
        <title>Lachnoclostridium SNUG30370 gen.nov., sp.nov., isolated from human faeces.</title>
        <authorList>
            <person name="Seo B."/>
            <person name="Jeon K."/>
            <person name="Ko G."/>
        </authorList>
    </citation>
    <scope>NUCLEOTIDE SEQUENCE [LARGE SCALE GENOMIC DNA]</scope>
    <source>
        <strain evidence="2">SNUG30370</strain>
    </source>
</reference>
<dbReference type="InterPro" id="IPR043740">
    <property type="entry name" value="DUF5685"/>
</dbReference>
<organism evidence="1 2">
    <name type="scientific">Faecalibacillus faecis</name>
    <dbReference type="NCBI Taxonomy" id="1982628"/>
    <lineage>
        <taxon>Bacteria</taxon>
        <taxon>Bacillati</taxon>
        <taxon>Bacillota</taxon>
        <taxon>Erysipelotrichia</taxon>
        <taxon>Erysipelotrichales</taxon>
        <taxon>Coprobacillaceae</taxon>
        <taxon>Faecalibacillus</taxon>
    </lineage>
</organism>
<proteinExistence type="predicted"/>